<proteinExistence type="predicted"/>
<evidence type="ECO:0000256" key="1">
    <source>
        <dbReference type="SAM" id="MobiDB-lite"/>
    </source>
</evidence>
<evidence type="ECO:0000313" key="3">
    <source>
        <dbReference type="Proteomes" id="UP001218218"/>
    </source>
</evidence>
<evidence type="ECO:0000313" key="2">
    <source>
        <dbReference type="EMBL" id="KAJ7348815.1"/>
    </source>
</evidence>
<gene>
    <name evidence="2" type="ORF">DFH08DRAFT_997986</name>
</gene>
<feature type="region of interest" description="Disordered" evidence="1">
    <location>
        <begin position="248"/>
        <end position="304"/>
    </location>
</feature>
<sequence>MCHQTQHAHLMCAAPCAATSSSPQAPVLHGVQTTRVFPVVAAKDGSFTDFPPQLTADADEALVHTYASFREEPAIALSAANTRRDDAWTLCLPVPAPALSNPTLRSVSYLIKYATTADAGNAALQTDVLLTTAALPKDIVSARQPLGVYRPSAPGAVGPRMVDHAAARCLATALAIKANAGGEQWSDFVDAQHVAPDVRVRDGAQLYVVLSVDEHSTFRTARSLSIEVSATWQKEEVELKARAEEARKAKEAAEKETQELAEKKAKEAEEKKAREEEAAWRVADRQARQEEAEARAEDKKAREEERKFREEMRIHMAAECKSWEMVAKPSVAKPSVESAPAVADDHIQNHIKETMEKLSIPPCPQGYGFVKEATGYRCKGGSHFVSFQQLGMK</sequence>
<dbReference type="EMBL" id="JARIHO010000016">
    <property type="protein sequence ID" value="KAJ7348815.1"/>
    <property type="molecule type" value="Genomic_DNA"/>
</dbReference>
<comment type="caution">
    <text evidence="2">The sequence shown here is derived from an EMBL/GenBank/DDBJ whole genome shotgun (WGS) entry which is preliminary data.</text>
</comment>
<accession>A0AAD7A4F5</accession>
<keyword evidence="3" id="KW-1185">Reference proteome</keyword>
<protein>
    <submittedName>
        <fullName evidence="2">Uncharacterized protein</fullName>
    </submittedName>
</protein>
<reference evidence="2" key="1">
    <citation type="submission" date="2023-03" db="EMBL/GenBank/DDBJ databases">
        <title>Massive genome expansion in bonnet fungi (Mycena s.s.) driven by repeated elements and novel gene families across ecological guilds.</title>
        <authorList>
            <consortium name="Lawrence Berkeley National Laboratory"/>
            <person name="Harder C.B."/>
            <person name="Miyauchi S."/>
            <person name="Viragh M."/>
            <person name="Kuo A."/>
            <person name="Thoen E."/>
            <person name="Andreopoulos B."/>
            <person name="Lu D."/>
            <person name="Skrede I."/>
            <person name="Drula E."/>
            <person name="Henrissat B."/>
            <person name="Morin E."/>
            <person name="Kohler A."/>
            <person name="Barry K."/>
            <person name="LaButti K."/>
            <person name="Morin E."/>
            <person name="Salamov A."/>
            <person name="Lipzen A."/>
            <person name="Mereny Z."/>
            <person name="Hegedus B."/>
            <person name="Baldrian P."/>
            <person name="Stursova M."/>
            <person name="Weitz H."/>
            <person name="Taylor A."/>
            <person name="Grigoriev I.V."/>
            <person name="Nagy L.G."/>
            <person name="Martin F."/>
            <person name="Kauserud H."/>
        </authorList>
    </citation>
    <scope>NUCLEOTIDE SEQUENCE</scope>
    <source>
        <strain evidence="2">CBHHK002</strain>
    </source>
</reference>
<name>A0AAD7A4F5_9AGAR</name>
<dbReference type="AlphaFoldDB" id="A0AAD7A4F5"/>
<dbReference type="Proteomes" id="UP001218218">
    <property type="component" value="Unassembled WGS sequence"/>
</dbReference>
<organism evidence="2 3">
    <name type="scientific">Mycena albidolilacea</name>
    <dbReference type="NCBI Taxonomy" id="1033008"/>
    <lineage>
        <taxon>Eukaryota</taxon>
        <taxon>Fungi</taxon>
        <taxon>Dikarya</taxon>
        <taxon>Basidiomycota</taxon>
        <taxon>Agaricomycotina</taxon>
        <taxon>Agaricomycetes</taxon>
        <taxon>Agaricomycetidae</taxon>
        <taxon>Agaricales</taxon>
        <taxon>Marasmiineae</taxon>
        <taxon>Mycenaceae</taxon>
        <taxon>Mycena</taxon>
    </lineage>
</organism>